<dbReference type="RefSeq" id="WP_022557428.1">
    <property type="nucleotide sequence ID" value="NC_022536.1"/>
</dbReference>
<protein>
    <submittedName>
        <fullName evidence="4">N-carbamoyl-L-amino acid hydrolase</fullName>
        <ecNumber evidence="4">3.5.1.87</ecNumber>
    </submittedName>
</protein>
<keyword evidence="2 4" id="KW-0378">Hydrolase</keyword>
<dbReference type="KEGG" id="rir:BN877_p0407"/>
<dbReference type="Pfam" id="PF01546">
    <property type="entry name" value="Peptidase_M20"/>
    <property type="match status" value="1"/>
</dbReference>
<evidence type="ECO:0000313" key="4">
    <source>
        <dbReference type="EMBL" id="CDI12129.1"/>
    </source>
</evidence>
<dbReference type="PANTHER" id="PTHR32494:SF5">
    <property type="entry name" value="ALLANTOATE AMIDOHYDROLASE"/>
    <property type="match status" value="1"/>
</dbReference>
<dbReference type="HOGENOM" id="CLU_024588_6_0_5"/>
<dbReference type="GO" id="GO:0050538">
    <property type="term" value="F:N-carbamoyl-L-amino-acid hydrolase activity"/>
    <property type="evidence" value="ECO:0007669"/>
    <property type="project" value="UniProtKB-EC"/>
</dbReference>
<dbReference type="SUPFAM" id="SSF55031">
    <property type="entry name" value="Bacterial exopeptidase dimerisation domain"/>
    <property type="match status" value="1"/>
</dbReference>
<feature type="binding site" evidence="3">
    <location>
        <position position="122"/>
    </location>
    <ligand>
        <name>Zn(2+)</name>
        <dbReference type="ChEBI" id="CHEBI:29105"/>
        <label>2</label>
    </ligand>
</feature>
<keyword evidence="3" id="KW-0862">Zinc</keyword>
<dbReference type="GO" id="GO:0016813">
    <property type="term" value="F:hydrolase activity, acting on carbon-nitrogen (but not peptide) bonds, in linear amidines"/>
    <property type="evidence" value="ECO:0007669"/>
    <property type="project" value="InterPro"/>
</dbReference>
<comment type="similarity">
    <text evidence="1">Belongs to the peptidase M20 family.</text>
</comment>
<accession>U4Q497</accession>
<organism evidence="4 5">
    <name type="scientific">Agrobacterium pusense</name>
    <dbReference type="NCBI Taxonomy" id="648995"/>
    <lineage>
        <taxon>Bacteria</taxon>
        <taxon>Pseudomonadati</taxon>
        <taxon>Pseudomonadota</taxon>
        <taxon>Alphaproteobacteria</taxon>
        <taxon>Hyphomicrobiales</taxon>
        <taxon>Rhizobiaceae</taxon>
        <taxon>Rhizobium/Agrobacterium group</taxon>
        <taxon>Agrobacterium</taxon>
    </lineage>
</organism>
<dbReference type="InterPro" id="IPR002933">
    <property type="entry name" value="Peptidase_M20"/>
</dbReference>
<dbReference type="InterPro" id="IPR010158">
    <property type="entry name" value="Amidase_Cbmase"/>
</dbReference>
<gene>
    <name evidence="4" type="ORF">BN877_p0407</name>
</gene>
<dbReference type="EMBL" id="HG518324">
    <property type="protein sequence ID" value="CDI12129.1"/>
    <property type="molecule type" value="Genomic_DNA"/>
</dbReference>
<dbReference type="InterPro" id="IPR036264">
    <property type="entry name" value="Bact_exopeptidase_dim_dom"/>
</dbReference>
<keyword evidence="3" id="KW-0479">Metal-binding</keyword>
<dbReference type="Gene3D" id="3.30.70.360">
    <property type="match status" value="1"/>
</dbReference>
<dbReference type="PATRIC" id="fig|424182.3.peg.5121"/>
<dbReference type="NCBIfam" id="TIGR01879">
    <property type="entry name" value="hydantase"/>
    <property type="match status" value="1"/>
</dbReference>
<feature type="binding site" evidence="3">
    <location>
        <position position="90"/>
    </location>
    <ligand>
        <name>Zn(2+)</name>
        <dbReference type="ChEBI" id="CHEBI:29105"/>
        <label>1</label>
    </ligand>
</feature>
<geneLocation type="plasmid" evidence="4 5">
    <name>IRBL74_p</name>
</geneLocation>
<dbReference type="PIRSF" id="PIRSF001235">
    <property type="entry name" value="Amidase_carbamoylase"/>
    <property type="match status" value="1"/>
</dbReference>
<feature type="binding site" evidence="3">
    <location>
        <position position="90"/>
    </location>
    <ligand>
        <name>Zn(2+)</name>
        <dbReference type="ChEBI" id="CHEBI:29105"/>
        <label>2</label>
    </ligand>
</feature>
<dbReference type="AlphaFoldDB" id="U4Q497"/>
<feature type="binding site" evidence="3">
    <location>
        <position position="376"/>
    </location>
    <ligand>
        <name>Zn(2+)</name>
        <dbReference type="ChEBI" id="CHEBI:29105"/>
        <label>2</label>
    </ligand>
</feature>
<dbReference type="Gene3D" id="3.40.630.10">
    <property type="entry name" value="Zn peptidases"/>
    <property type="match status" value="1"/>
</dbReference>
<dbReference type="GO" id="GO:0046872">
    <property type="term" value="F:metal ion binding"/>
    <property type="evidence" value="ECO:0007669"/>
    <property type="project" value="UniProtKB-KW"/>
</dbReference>
<evidence type="ECO:0000313" key="5">
    <source>
        <dbReference type="Proteomes" id="UP000016944"/>
    </source>
</evidence>
<dbReference type="EC" id="3.5.1.87" evidence="4"/>
<dbReference type="PANTHER" id="PTHR32494">
    <property type="entry name" value="ALLANTOATE DEIMINASE-RELATED"/>
    <property type="match status" value="1"/>
</dbReference>
<comment type="cofactor">
    <cofactor evidence="3">
        <name>Zn(2+)</name>
        <dbReference type="ChEBI" id="CHEBI:29105"/>
    </cofactor>
    <text evidence="3">Binds 2 Zn(2+) ions per subunit.</text>
</comment>
<feature type="binding site" evidence="3">
    <location>
        <position position="79"/>
    </location>
    <ligand>
        <name>Zn(2+)</name>
        <dbReference type="ChEBI" id="CHEBI:29105"/>
        <label>1</label>
    </ligand>
</feature>
<dbReference type="CDD" id="cd03884">
    <property type="entry name" value="M20_bAS"/>
    <property type="match status" value="1"/>
</dbReference>
<dbReference type="Proteomes" id="UP000016944">
    <property type="component" value="Plasmid IRBL74_p"/>
</dbReference>
<feature type="binding site" evidence="3">
    <location>
        <position position="182"/>
    </location>
    <ligand>
        <name>Zn(2+)</name>
        <dbReference type="ChEBI" id="CHEBI:29105"/>
        <label>1</label>
    </ligand>
</feature>
<keyword evidence="4" id="KW-0614">Plasmid</keyword>
<reference evidence="4 5" key="1">
    <citation type="journal article" date="2013" name="Genome Announc.">
        <title>Complete Genome Sequence of the Sesbania Symbiont and Rice Growth-Promoting Endophyte Rhizobium sp. Strain IRBG74.</title>
        <authorList>
            <person name="Crook M.B."/>
            <person name="Mitra S."/>
            <person name="Ane J.M."/>
            <person name="Sadowsky M.J."/>
            <person name="Gyaneshwar P."/>
        </authorList>
    </citation>
    <scope>NUCLEOTIDE SEQUENCE [LARGE SCALE GENOMIC DNA]</scope>
    <source>
        <strain evidence="4 5">IRBG74</strain>
        <plasmid evidence="5">IRBL74_p</plasmid>
    </source>
</reference>
<dbReference type="SUPFAM" id="SSF53187">
    <property type="entry name" value="Zn-dependent exopeptidases"/>
    <property type="match status" value="1"/>
</dbReference>
<evidence type="ECO:0000256" key="3">
    <source>
        <dbReference type="PIRSR" id="PIRSR001235-1"/>
    </source>
</evidence>
<sequence>MTRFNIDGERMLSDLRKLRTFGECGKGVKRRAFTDADIDARRWLASRIADAGLIVHVDPVGNVFGIPEGAKNSILVGSHSDTQPEGGWLDGALGVIVGLEIARASRQAGGPPIACVSFQDEEGRFSTLTGSRAWTGVLSLAEVDQLVDAEGLRFAEERKKASLIGPIREVPTDWFRSFLELHIEQGPILETSGERIGVVRDIVGIRGERMSFVGEQNHAGTTPMQHRQDAFQGLVRFTSDLNVRLREIVRPATVWTIGHVAVHPNAASVIPGRVDFSVQWRDPSDELLQQMRDIVHQTASATADAMRLEWHTSDYSAIPATHCDPTIVAVLERAAQTAVPNGWRPITSGALHDAANVSKLMPMGMLFVPSISGISHNFDEDTAVEDLVLGAETLAAAINLLTN</sequence>
<evidence type="ECO:0000256" key="2">
    <source>
        <dbReference type="ARBA" id="ARBA00022801"/>
    </source>
</evidence>
<name>U4Q497_9HYPH</name>
<evidence type="ECO:0000256" key="1">
    <source>
        <dbReference type="ARBA" id="ARBA00006153"/>
    </source>
</evidence>
<proteinExistence type="inferred from homology"/>